<keyword evidence="6" id="KW-0677">Repeat</keyword>
<evidence type="ECO:0000256" key="3">
    <source>
        <dbReference type="ARBA" id="ARBA00014772"/>
    </source>
</evidence>
<evidence type="ECO:0000256" key="6">
    <source>
        <dbReference type="ARBA" id="ARBA00022737"/>
    </source>
</evidence>
<keyword evidence="11" id="KW-1185">Reference proteome</keyword>
<organism evidence="10 11">
    <name type="scientific">Trichodelitschia bisporula</name>
    <dbReference type="NCBI Taxonomy" id="703511"/>
    <lineage>
        <taxon>Eukaryota</taxon>
        <taxon>Fungi</taxon>
        <taxon>Dikarya</taxon>
        <taxon>Ascomycota</taxon>
        <taxon>Pezizomycotina</taxon>
        <taxon>Dothideomycetes</taxon>
        <taxon>Dothideomycetes incertae sedis</taxon>
        <taxon>Phaeotrichales</taxon>
        <taxon>Phaeotrichaceae</taxon>
        <taxon>Trichodelitschia</taxon>
    </lineage>
</organism>
<protein>
    <recommendedName>
        <fullName evidence="3 9">Geranylgeranyl transferase type-2 subunit alpha</fullName>
        <ecNumber evidence="2 9">2.5.1.60</ecNumber>
    </recommendedName>
    <alternativeName>
        <fullName evidence="7 9">Geranylgeranyl transferase type II subunit alpha</fullName>
    </alternativeName>
</protein>
<gene>
    <name evidence="10" type="ORF">EJ06DRAFT_554783</name>
</gene>
<dbReference type="InterPro" id="IPR002088">
    <property type="entry name" value="Prenyl_trans_a"/>
</dbReference>
<dbReference type="GO" id="GO:0097354">
    <property type="term" value="P:prenylation"/>
    <property type="evidence" value="ECO:0007669"/>
    <property type="project" value="UniProtKB-UniRule"/>
</dbReference>
<name>A0A6G1I4P7_9PEZI</name>
<comment type="similarity">
    <text evidence="1 9">Belongs to the protein prenyltransferase subunit alpha family.</text>
</comment>
<dbReference type="GO" id="GO:0004663">
    <property type="term" value="F:Rab geranylgeranyltransferase activity"/>
    <property type="evidence" value="ECO:0007669"/>
    <property type="project" value="UniProtKB-UniRule"/>
</dbReference>
<dbReference type="Gene3D" id="1.25.40.120">
    <property type="entry name" value="Protein prenylyltransferase"/>
    <property type="match status" value="1"/>
</dbReference>
<evidence type="ECO:0000256" key="8">
    <source>
        <dbReference type="ARBA" id="ARBA00047658"/>
    </source>
</evidence>
<dbReference type="PANTHER" id="PTHR11129">
    <property type="entry name" value="PROTEIN FARNESYLTRANSFERASE ALPHA SUBUNIT/RAB GERANYLGERANYL TRANSFERASE ALPHA SUBUNIT"/>
    <property type="match status" value="1"/>
</dbReference>
<evidence type="ECO:0000256" key="9">
    <source>
        <dbReference type="RuleBase" id="RU367120"/>
    </source>
</evidence>
<reference evidence="10" key="1">
    <citation type="journal article" date="2020" name="Stud. Mycol.">
        <title>101 Dothideomycetes genomes: a test case for predicting lifestyles and emergence of pathogens.</title>
        <authorList>
            <person name="Haridas S."/>
            <person name="Albert R."/>
            <person name="Binder M."/>
            <person name="Bloem J."/>
            <person name="Labutti K."/>
            <person name="Salamov A."/>
            <person name="Andreopoulos B."/>
            <person name="Baker S."/>
            <person name="Barry K."/>
            <person name="Bills G."/>
            <person name="Bluhm B."/>
            <person name="Cannon C."/>
            <person name="Castanera R."/>
            <person name="Culley D."/>
            <person name="Daum C."/>
            <person name="Ezra D."/>
            <person name="Gonzalez J."/>
            <person name="Henrissat B."/>
            <person name="Kuo A."/>
            <person name="Liang C."/>
            <person name="Lipzen A."/>
            <person name="Lutzoni F."/>
            <person name="Magnuson J."/>
            <person name="Mondo S."/>
            <person name="Nolan M."/>
            <person name="Ohm R."/>
            <person name="Pangilinan J."/>
            <person name="Park H.-J."/>
            <person name="Ramirez L."/>
            <person name="Alfaro M."/>
            <person name="Sun H."/>
            <person name="Tritt A."/>
            <person name="Yoshinaga Y."/>
            <person name="Zwiers L.-H."/>
            <person name="Turgeon B."/>
            <person name="Goodwin S."/>
            <person name="Spatafora J."/>
            <person name="Crous P."/>
            <person name="Grigoriev I."/>
        </authorList>
    </citation>
    <scope>NUCLEOTIDE SEQUENCE</scope>
    <source>
        <strain evidence="10">CBS 262.69</strain>
    </source>
</reference>
<comment type="catalytic activity">
    <reaction evidence="8 9">
        <text>geranylgeranyl diphosphate + L-cysteinyl-[protein] = S-geranylgeranyl-L-cysteinyl-[protein] + diphosphate</text>
        <dbReference type="Rhea" id="RHEA:21240"/>
        <dbReference type="Rhea" id="RHEA-COMP:10131"/>
        <dbReference type="Rhea" id="RHEA-COMP:11537"/>
        <dbReference type="ChEBI" id="CHEBI:29950"/>
        <dbReference type="ChEBI" id="CHEBI:33019"/>
        <dbReference type="ChEBI" id="CHEBI:57533"/>
        <dbReference type="ChEBI" id="CHEBI:86021"/>
        <dbReference type="EC" id="2.5.1.60"/>
    </reaction>
</comment>
<dbReference type="SUPFAM" id="SSF48439">
    <property type="entry name" value="Protein prenylyltransferase"/>
    <property type="match status" value="1"/>
</dbReference>
<evidence type="ECO:0000256" key="5">
    <source>
        <dbReference type="ARBA" id="ARBA00022679"/>
    </source>
</evidence>
<dbReference type="EC" id="2.5.1.60" evidence="2 9"/>
<dbReference type="Pfam" id="PF01239">
    <property type="entry name" value="PPTA"/>
    <property type="match status" value="4"/>
</dbReference>
<dbReference type="AlphaFoldDB" id="A0A6G1I4P7"/>
<evidence type="ECO:0000256" key="1">
    <source>
        <dbReference type="ARBA" id="ARBA00006734"/>
    </source>
</evidence>
<evidence type="ECO:0000256" key="2">
    <source>
        <dbReference type="ARBA" id="ARBA00012656"/>
    </source>
</evidence>
<dbReference type="EMBL" id="ML996690">
    <property type="protein sequence ID" value="KAF2403278.1"/>
    <property type="molecule type" value="Genomic_DNA"/>
</dbReference>
<proteinExistence type="inferred from homology"/>
<comment type="function">
    <text evidence="9">Catalyzes the transfer of a geranyl-geranyl moiety from geranyl-geranyl pyrophosphate to cysteines occuring in specific C-terminal amino acid sequences.</text>
</comment>
<evidence type="ECO:0000313" key="11">
    <source>
        <dbReference type="Proteomes" id="UP000799640"/>
    </source>
</evidence>
<evidence type="ECO:0000256" key="7">
    <source>
        <dbReference type="ARBA" id="ARBA00031267"/>
    </source>
</evidence>
<dbReference type="GO" id="GO:0005968">
    <property type="term" value="C:Rab-protein geranylgeranyltransferase complex"/>
    <property type="evidence" value="ECO:0007669"/>
    <property type="project" value="TreeGrafter"/>
</dbReference>
<keyword evidence="5 9" id="KW-0808">Transferase</keyword>
<sequence>MSHGVPRVSSKRDDERDRKSIDDYQALVQQVNAQMQAQEYTSDTLALTSRLLSINPEFYTAWNHRRKLLSHLMATSAAPGVDLITADLAFLIPLLKLYPKCYWLWNYRIWLLEQAELYAPKEALAIWRGELALVAHMLTRDERNFHGWGYRRRVVMAVERLEGTSLAEEELVYTGAAIRRALQNFSAFHYRSKLLGRVLDERGATDAQRRRVFDNELDISQEALVDPFNQSAWFYHQFLMRCVVEQTILRLTTAEKAAYFESEMARVEEMLEDYDDCKWIYQALLQYAMEFHKLRPEAVACSKLQSWLSHLRRLDPLRAGRWADLETTL</sequence>
<dbReference type="OrthoDB" id="1658at2759"/>
<dbReference type="FunFam" id="1.25.40.120:FF:000035">
    <property type="entry name" value="Geranylgeranyl transferase type-2 subunit alpha"/>
    <property type="match status" value="1"/>
</dbReference>
<evidence type="ECO:0000256" key="4">
    <source>
        <dbReference type="ARBA" id="ARBA00022602"/>
    </source>
</evidence>
<dbReference type="PROSITE" id="PS51147">
    <property type="entry name" value="PFTA"/>
    <property type="match status" value="2"/>
</dbReference>
<accession>A0A6G1I4P7</accession>
<keyword evidence="4 9" id="KW-0637">Prenyltransferase</keyword>
<dbReference type="PANTHER" id="PTHR11129:SF2">
    <property type="entry name" value="GERANYLGERANYL TRANSFERASE TYPE-2 SUBUNIT ALPHA"/>
    <property type="match status" value="1"/>
</dbReference>
<evidence type="ECO:0000313" key="10">
    <source>
        <dbReference type="EMBL" id="KAF2403278.1"/>
    </source>
</evidence>
<dbReference type="Proteomes" id="UP000799640">
    <property type="component" value="Unassembled WGS sequence"/>
</dbReference>